<name>A0ABV3X5Z9_9FIRM</name>
<dbReference type="PANTHER" id="PTHR30346:SF28">
    <property type="entry name" value="HTH-TYPE TRANSCRIPTIONAL REGULATOR CYNR"/>
    <property type="match status" value="1"/>
</dbReference>
<sequence length="311" mass="35593">MKQAGGMKMNRKQMEYFIEVYRCGNIQTAADHLYVARQGLSRAMRSLEEELGQPLFTRTPRGIIPTDYAAALLPHVQRMLDEYQSIESMKSLATHSKSVVTIFALDHVFSYLGAQFLQDFHTAHPSIILSIVDTTDDDAMEGLLTKRSHFSIVTAPFDQTRFQGDVLFFSRYCARLSAHHPLAEKSRITYTDLDGQMIISKGRAYHCFRHNIDKHILLPGLKIEILAETADESLIVDLLRHNPAINLGYDYAAVMNRQPDIVMRELGDGKDMGQEVCLIQDKTVILTEAARTFRQFLLDWLKKTRKDRIIW</sequence>
<reference evidence="6 7" key="1">
    <citation type="submission" date="2023-04" db="EMBL/GenBank/DDBJ databases">
        <title>Genome Sequence of Selenomonas sputigena ATCC 33150.</title>
        <authorList>
            <person name="Miller D.P."/>
            <person name="Anvari S."/>
            <person name="Polson S.W."/>
            <person name="Macdonald M."/>
            <person name="Mcdowell J.V."/>
        </authorList>
    </citation>
    <scope>NUCLEOTIDE SEQUENCE [LARGE SCALE GENOMIC DNA]</scope>
    <source>
        <strain evidence="6 7">ATCC 33150</strain>
    </source>
</reference>
<dbReference type="InterPro" id="IPR005119">
    <property type="entry name" value="LysR_subst-bd"/>
</dbReference>
<dbReference type="RefSeq" id="WP_368846640.1">
    <property type="nucleotide sequence ID" value="NZ_CP194411.1"/>
</dbReference>
<dbReference type="EMBL" id="JARVLH010000002">
    <property type="protein sequence ID" value="MEX5284923.1"/>
    <property type="molecule type" value="Genomic_DNA"/>
</dbReference>
<gene>
    <name evidence="6" type="ORF">QCO44_04585</name>
</gene>
<evidence type="ECO:0000259" key="5">
    <source>
        <dbReference type="PROSITE" id="PS50931"/>
    </source>
</evidence>
<dbReference type="Pfam" id="PF00126">
    <property type="entry name" value="HTH_1"/>
    <property type="match status" value="1"/>
</dbReference>
<evidence type="ECO:0000313" key="7">
    <source>
        <dbReference type="Proteomes" id="UP001559623"/>
    </source>
</evidence>
<evidence type="ECO:0000256" key="4">
    <source>
        <dbReference type="ARBA" id="ARBA00023163"/>
    </source>
</evidence>
<dbReference type="Proteomes" id="UP001559623">
    <property type="component" value="Unassembled WGS sequence"/>
</dbReference>
<evidence type="ECO:0000313" key="6">
    <source>
        <dbReference type="EMBL" id="MEX5284923.1"/>
    </source>
</evidence>
<evidence type="ECO:0000256" key="1">
    <source>
        <dbReference type="ARBA" id="ARBA00009437"/>
    </source>
</evidence>
<dbReference type="Gene3D" id="3.40.190.290">
    <property type="match status" value="1"/>
</dbReference>
<keyword evidence="2" id="KW-0805">Transcription regulation</keyword>
<protein>
    <submittedName>
        <fullName evidence="6">LysR family transcriptional regulator</fullName>
    </submittedName>
</protein>
<feature type="domain" description="HTH lysR-type" evidence="5">
    <location>
        <begin position="9"/>
        <end position="66"/>
    </location>
</feature>
<evidence type="ECO:0000256" key="3">
    <source>
        <dbReference type="ARBA" id="ARBA00023125"/>
    </source>
</evidence>
<dbReference type="InterPro" id="IPR036390">
    <property type="entry name" value="WH_DNA-bd_sf"/>
</dbReference>
<dbReference type="PROSITE" id="PS50931">
    <property type="entry name" value="HTH_LYSR"/>
    <property type="match status" value="1"/>
</dbReference>
<dbReference type="SUPFAM" id="SSF46785">
    <property type="entry name" value="Winged helix' DNA-binding domain"/>
    <property type="match status" value="1"/>
</dbReference>
<evidence type="ECO:0000256" key="2">
    <source>
        <dbReference type="ARBA" id="ARBA00023015"/>
    </source>
</evidence>
<dbReference type="PANTHER" id="PTHR30346">
    <property type="entry name" value="TRANSCRIPTIONAL DUAL REGULATOR HCAR-RELATED"/>
    <property type="match status" value="1"/>
</dbReference>
<comment type="caution">
    <text evidence="6">The sequence shown here is derived from an EMBL/GenBank/DDBJ whole genome shotgun (WGS) entry which is preliminary data.</text>
</comment>
<dbReference type="InterPro" id="IPR036388">
    <property type="entry name" value="WH-like_DNA-bd_sf"/>
</dbReference>
<keyword evidence="7" id="KW-1185">Reference proteome</keyword>
<keyword evidence="4" id="KW-0804">Transcription</keyword>
<dbReference type="Pfam" id="PF03466">
    <property type="entry name" value="LysR_substrate"/>
    <property type="match status" value="1"/>
</dbReference>
<dbReference type="Gene3D" id="1.10.10.10">
    <property type="entry name" value="Winged helix-like DNA-binding domain superfamily/Winged helix DNA-binding domain"/>
    <property type="match status" value="1"/>
</dbReference>
<dbReference type="InterPro" id="IPR000847">
    <property type="entry name" value="LysR_HTH_N"/>
</dbReference>
<organism evidence="6 7">
    <name type="scientific">Selenomonas sputigena</name>
    <dbReference type="NCBI Taxonomy" id="69823"/>
    <lineage>
        <taxon>Bacteria</taxon>
        <taxon>Bacillati</taxon>
        <taxon>Bacillota</taxon>
        <taxon>Negativicutes</taxon>
        <taxon>Selenomonadales</taxon>
        <taxon>Selenomonadaceae</taxon>
        <taxon>Selenomonas</taxon>
    </lineage>
</organism>
<accession>A0ABV3X5Z9</accession>
<dbReference type="SUPFAM" id="SSF53850">
    <property type="entry name" value="Periplasmic binding protein-like II"/>
    <property type="match status" value="1"/>
</dbReference>
<dbReference type="CDD" id="cd05466">
    <property type="entry name" value="PBP2_LTTR_substrate"/>
    <property type="match status" value="1"/>
</dbReference>
<comment type="similarity">
    <text evidence="1">Belongs to the LysR transcriptional regulatory family.</text>
</comment>
<proteinExistence type="inferred from homology"/>
<keyword evidence="3" id="KW-0238">DNA-binding</keyword>